<dbReference type="InterPro" id="IPR043519">
    <property type="entry name" value="NT_sf"/>
</dbReference>
<accession>A0A916W3I8</accession>
<proteinExistence type="predicted"/>
<reference evidence="1" key="1">
    <citation type="journal article" date="2014" name="Int. J. Syst. Evol. Microbiol.">
        <title>Complete genome sequence of Corynebacterium casei LMG S-19264T (=DSM 44701T), isolated from a smear-ripened cheese.</title>
        <authorList>
            <consortium name="US DOE Joint Genome Institute (JGI-PGF)"/>
            <person name="Walter F."/>
            <person name="Albersmeier A."/>
            <person name="Kalinowski J."/>
            <person name="Ruckert C."/>
        </authorList>
    </citation>
    <scope>NUCLEOTIDE SEQUENCE</scope>
    <source>
        <strain evidence="1">CGMCC 1.15320</strain>
    </source>
</reference>
<dbReference type="EMBL" id="BMIF01000004">
    <property type="protein sequence ID" value="GGA64437.1"/>
    <property type="molecule type" value="Genomic_DNA"/>
</dbReference>
<comment type="caution">
    <text evidence="1">The sequence shown here is derived from an EMBL/GenBank/DDBJ whole genome shotgun (WGS) entry which is preliminary data.</text>
</comment>
<dbReference type="Gene3D" id="3.30.460.40">
    <property type="match status" value="1"/>
</dbReference>
<protein>
    <recommendedName>
        <fullName evidence="3">Nucleotidyltransferase family protein</fullName>
    </recommendedName>
</protein>
<evidence type="ECO:0008006" key="3">
    <source>
        <dbReference type="Google" id="ProtNLM"/>
    </source>
</evidence>
<reference evidence="1" key="2">
    <citation type="submission" date="2020-09" db="EMBL/GenBank/DDBJ databases">
        <authorList>
            <person name="Sun Q."/>
            <person name="Zhou Y."/>
        </authorList>
    </citation>
    <scope>NUCLEOTIDE SEQUENCE</scope>
    <source>
        <strain evidence="1">CGMCC 1.15320</strain>
    </source>
</reference>
<dbReference type="AlphaFoldDB" id="A0A916W3I8"/>
<gene>
    <name evidence="1" type="ORF">GCM10011385_17810</name>
</gene>
<dbReference type="Proteomes" id="UP000636264">
    <property type="component" value="Unassembled WGS sequence"/>
</dbReference>
<evidence type="ECO:0000313" key="2">
    <source>
        <dbReference type="Proteomes" id="UP000636264"/>
    </source>
</evidence>
<dbReference type="SUPFAM" id="SSF81301">
    <property type="entry name" value="Nucleotidyltransferase"/>
    <property type="match status" value="1"/>
</dbReference>
<sequence>MRVFDLRGNPTEGCGLMGMDHGDTIMTKQLEQPLRLTTISARAKPVLGTAEQEVFYADAVKSILKARIPFLVAGTFAVSAYTGISRQTKDFDIFCKAGDWPRILSLFKEQGDEIRIEDERWLGKVTRGNATFDVIFGSSNGATPVSDLWFEHSRKGKALGQPVRFVSPTELVWSKCFIQNRDRYDGADVAHLILRSHEEIDWVRLLQHMEVHWEVLLMHLLNFRFIYPSEREKVPGWLMDELLDRLMHQRRLPSPDKKICRGRMFSSADFEIDVHKWGFTDIVGDSGGGSL</sequence>
<keyword evidence="2" id="KW-1185">Reference proteome</keyword>
<evidence type="ECO:0000313" key="1">
    <source>
        <dbReference type="EMBL" id="GGA64437.1"/>
    </source>
</evidence>
<organism evidence="1 2">
    <name type="scientific">Nitratireductor aestuarii</name>
    <dbReference type="NCBI Taxonomy" id="1735103"/>
    <lineage>
        <taxon>Bacteria</taxon>
        <taxon>Pseudomonadati</taxon>
        <taxon>Pseudomonadota</taxon>
        <taxon>Alphaproteobacteria</taxon>
        <taxon>Hyphomicrobiales</taxon>
        <taxon>Phyllobacteriaceae</taxon>
        <taxon>Nitratireductor</taxon>
    </lineage>
</organism>
<name>A0A916W3I8_9HYPH</name>